<dbReference type="Proteomes" id="UP001231941">
    <property type="component" value="Unassembled WGS sequence"/>
</dbReference>
<reference evidence="1 2" key="1">
    <citation type="submission" date="2023-08" db="EMBL/GenBank/DDBJ databases">
        <authorList>
            <person name="Park J.-S."/>
        </authorList>
    </citation>
    <scope>NUCLEOTIDE SEQUENCE [LARGE SCALE GENOMIC DNA]</scope>
    <source>
        <strain evidence="1 2">2205SS18-9</strain>
    </source>
</reference>
<dbReference type="CDD" id="cd01906">
    <property type="entry name" value="proteasome_protease_HslV"/>
    <property type="match status" value="1"/>
</dbReference>
<dbReference type="RefSeq" id="WP_305991224.1">
    <property type="nucleotide sequence ID" value="NZ_JAVAMP010000002.1"/>
</dbReference>
<protein>
    <submittedName>
        <fullName evidence="1">Uncharacterized protein</fullName>
    </submittedName>
</protein>
<dbReference type="Gene3D" id="3.60.20.10">
    <property type="entry name" value="Glutamine Phosphoribosylpyrophosphate, subunit 1, domain 1"/>
    <property type="match status" value="1"/>
</dbReference>
<evidence type="ECO:0000313" key="1">
    <source>
        <dbReference type="EMBL" id="MDP5273929.1"/>
    </source>
</evidence>
<dbReference type="InterPro" id="IPR029055">
    <property type="entry name" value="Ntn_hydrolases_N"/>
</dbReference>
<name>A0ABT9IYQ1_9BACL</name>
<sequence length="184" mass="20762">MSIVIAVEKNGEICIGCDSKHSDGSLLQAPEHKENKFKLHRVQDSIVGLVGEGQFHNVIDSIINKYEEIFDLQDRFSVYETVLRLFKIMKEEYYLNAASEGSFEELGVYMLLATPRGIFHVENDKSVNVMRKFWAVGSGTPFALAASDALYESDLSAEEIVRKAIEITTKFDLHSNLPMKVEIL</sequence>
<gene>
    <name evidence="1" type="ORF">Q5Y73_07420</name>
</gene>
<evidence type="ECO:0000313" key="2">
    <source>
        <dbReference type="Proteomes" id="UP001231941"/>
    </source>
</evidence>
<organism evidence="1 2">
    <name type="scientific">Chengkuizengella axinellae</name>
    <dbReference type="NCBI Taxonomy" id="3064388"/>
    <lineage>
        <taxon>Bacteria</taxon>
        <taxon>Bacillati</taxon>
        <taxon>Bacillota</taxon>
        <taxon>Bacilli</taxon>
        <taxon>Bacillales</taxon>
        <taxon>Paenibacillaceae</taxon>
        <taxon>Chengkuizengella</taxon>
    </lineage>
</organism>
<dbReference type="InterPro" id="IPR001353">
    <property type="entry name" value="Proteasome_sua/b"/>
</dbReference>
<dbReference type="EMBL" id="JAVAMP010000002">
    <property type="protein sequence ID" value="MDP5273929.1"/>
    <property type="molecule type" value="Genomic_DNA"/>
</dbReference>
<dbReference type="SUPFAM" id="SSF56235">
    <property type="entry name" value="N-terminal nucleophile aminohydrolases (Ntn hydrolases)"/>
    <property type="match status" value="1"/>
</dbReference>
<dbReference type="Pfam" id="PF00227">
    <property type="entry name" value="Proteasome"/>
    <property type="match status" value="1"/>
</dbReference>
<accession>A0ABT9IYQ1</accession>
<proteinExistence type="predicted"/>
<comment type="caution">
    <text evidence="1">The sequence shown here is derived from an EMBL/GenBank/DDBJ whole genome shotgun (WGS) entry which is preliminary data.</text>
</comment>
<keyword evidence="2" id="KW-1185">Reference proteome</keyword>